<name>A0A7T8KFK5_CALRO</name>
<dbReference type="AlphaFoldDB" id="A0A7T8KFK5"/>
<reference evidence="6" key="1">
    <citation type="submission" date="2021-01" db="EMBL/GenBank/DDBJ databases">
        <title>Caligus Genome Assembly.</title>
        <authorList>
            <person name="Gallardo-Escarate C."/>
        </authorList>
    </citation>
    <scope>NUCLEOTIDE SEQUENCE [LARGE SCALE GENOMIC DNA]</scope>
</reference>
<keyword evidence="6" id="KW-1185">Reference proteome</keyword>
<keyword evidence="5" id="KW-0804">Transcription</keyword>
<evidence type="ECO:0000256" key="3">
    <source>
        <dbReference type="ARBA" id="ARBA00022833"/>
    </source>
</evidence>
<keyword evidence="2" id="KW-0479">Metal-binding</keyword>
<dbReference type="InterPro" id="IPR015700">
    <property type="entry name" value="RPC1"/>
</dbReference>
<dbReference type="EC" id="2.7.7.6" evidence="1"/>
<dbReference type="Proteomes" id="UP000595437">
    <property type="component" value="Chromosome 5"/>
</dbReference>
<dbReference type="PANTHER" id="PTHR48446">
    <property type="entry name" value="DNA-DIRECTED RNA POLYMERASE SUBUNIT BETA' N-TERMINAL SECTION"/>
    <property type="match status" value="1"/>
</dbReference>
<evidence type="ECO:0000313" key="6">
    <source>
        <dbReference type="Proteomes" id="UP000595437"/>
    </source>
</evidence>
<organism evidence="5 6">
    <name type="scientific">Caligus rogercresseyi</name>
    <name type="common">Sea louse</name>
    <dbReference type="NCBI Taxonomy" id="217165"/>
    <lineage>
        <taxon>Eukaryota</taxon>
        <taxon>Metazoa</taxon>
        <taxon>Ecdysozoa</taxon>
        <taxon>Arthropoda</taxon>
        <taxon>Crustacea</taxon>
        <taxon>Multicrustacea</taxon>
        <taxon>Hexanauplia</taxon>
        <taxon>Copepoda</taxon>
        <taxon>Siphonostomatoida</taxon>
        <taxon>Caligidae</taxon>
        <taxon>Caligus</taxon>
    </lineage>
</organism>
<evidence type="ECO:0000256" key="1">
    <source>
        <dbReference type="ARBA" id="ARBA00012418"/>
    </source>
</evidence>
<dbReference type="EMBL" id="CP045894">
    <property type="protein sequence ID" value="QQP54999.1"/>
    <property type="molecule type" value="Genomic_DNA"/>
</dbReference>
<dbReference type="GO" id="GO:0000428">
    <property type="term" value="C:DNA-directed RNA polymerase complex"/>
    <property type="evidence" value="ECO:0007669"/>
    <property type="project" value="UniProtKB-KW"/>
</dbReference>
<dbReference type="Gene3D" id="1.10.150.390">
    <property type="match status" value="1"/>
</dbReference>
<keyword evidence="5" id="KW-0240">DNA-directed RNA polymerase</keyword>
<dbReference type="Pfam" id="PF04998">
    <property type="entry name" value="RNA_pol_Rpb1_5"/>
    <property type="match status" value="1"/>
</dbReference>
<dbReference type="GO" id="GO:0003677">
    <property type="term" value="F:DNA binding"/>
    <property type="evidence" value="ECO:0007669"/>
    <property type="project" value="InterPro"/>
</dbReference>
<dbReference type="GO" id="GO:0046872">
    <property type="term" value="F:metal ion binding"/>
    <property type="evidence" value="ECO:0007669"/>
    <property type="project" value="UniProtKB-KW"/>
</dbReference>
<keyword evidence="3" id="KW-0862">Zinc</keyword>
<dbReference type="PANTHER" id="PTHR48446:SF1">
    <property type="entry name" value="DNA-DIRECTED RNA POLYMERASE SUBUNIT BETA' N-TERMINAL SECTION"/>
    <property type="match status" value="1"/>
</dbReference>
<sequence length="287" mass="31844">MEFKTELRGFLQEYSLRVAWAWKQFGLSGKAQLIPVERHIERLTLSQLVEFVEKCKEKYMKAAIEPGTAVGALCAQSIGEPGTQMTLKTFHFAGVASMNITLAQIKAKDCQIIGESVIVVKPGVSSKTTMYYQLMFLKEAIPNVVIIGLPTVERAIIHLDDSGEEKKYQLFVEGDNLREVMATKGVKAARTTSNNTLEVAGTLGIEAARTTIMEEIQYTMQSHGMSIDRRHITLLADLMTCRGEVLGITRHGLAKMKESVLMLASFEKTSDHLFDAAYHGQKDAIRG</sequence>
<evidence type="ECO:0000259" key="4">
    <source>
        <dbReference type="Pfam" id="PF04998"/>
    </source>
</evidence>
<evidence type="ECO:0000313" key="5">
    <source>
        <dbReference type="EMBL" id="QQP54999.1"/>
    </source>
</evidence>
<dbReference type="InterPro" id="IPR007081">
    <property type="entry name" value="RNA_pol_Rpb1_5"/>
</dbReference>
<dbReference type="OrthoDB" id="6370587at2759"/>
<feature type="non-terminal residue" evidence="5">
    <location>
        <position position="1"/>
    </location>
</feature>
<feature type="domain" description="RNA polymerase Rpb1" evidence="4">
    <location>
        <begin position="57"/>
        <end position="260"/>
    </location>
</feature>
<protein>
    <recommendedName>
        <fullName evidence="1">DNA-directed RNA polymerase</fullName>
        <ecNumber evidence="1">2.7.7.6</ecNumber>
    </recommendedName>
</protein>
<accession>A0A7T8KFK5</accession>
<dbReference type="SUPFAM" id="SSF64484">
    <property type="entry name" value="beta and beta-prime subunits of DNA dependent RNA-polymerase"/>
    <property type="match status" value="1"/>
</dbReference>
<evidence type="ECO:0000256" key="2">
    <source>
        <dbReference type="ARBA" id="ARBA00022723"/>
    </source>
</evidence>
<dbReference type="GO" id="GO:0006351">
    <property type="term" value="P:DNA-templated transcription"/>
    <property type="evidence" value="ECO:0007669"/>
    <property type="project" value="InterPro"/>
</dbReference>
<proteinExistence type="predicted"/>
<gene>
    <name evidence="5" type="ORF">FKW44_008023</name>
</gene>
<dbReference type="GO" id="GO:0003899">
    <property type="term" value="F:DNA-directed RNA polymerase activity"/>
    <property type="evidence" value="ECO:0007669"/>
    <property type="project" value="UniProtKB-EC"/>
</dbReference>